<dbReference type="STRING" id="168384.SAMN05660368_02850"/>
<dbReference type="EMBL" id="ACCL02000002">
    <property type="protein sequence ID" value="EET62646.1"/>
    <property type="molecule type" value="Genomic_DNA"/>
</dbReference>
<dbReference type="Proteomes" id="UP000005561">
    <property type="component" value="Unassembled WGS sequence"/>
</dbReference>
<dbReference type="AlphaFoldDB" id="C6LAN9"/>
<protein>
    <submittedName>
        <fullName evidence="1">Uncharacterized protein</fullName>
    </submittedName>
</protein>
<evidence type="ECO:0000313" key="1">
    <source>
        <dbReference type="EMBL" id="EET62646.1"/>
    </source>
</evidence>
<name>C6LAN9_9FIRM</name>
<keyword evidence="2" id="KW-1185">Reference proteome</keyword>
<accession>C6LAN9</accession>
<proteinExistence type="predicted"/>
<gene>
    <name evidence="1" type="ORF">BRYFOR_05683</name>
</gene>
<reference evidence="1" key="1">
    <citation type="submission" date="2009-07" db="EMBL/GenBank/DDBJ databases">
        <authorList>
            <person name="Weinstock G."/>
            <person name="Sodergren E."/>
            <person name="Clifton S."/>
            <person name="Fulton L."/>
            <person name="Fulton B."/>
            <person name="Courtney L."/>
            <person name="Fronick C."/>
            <person name="Harrison M."/>
            <person name="Strong C."/>
            <person name="Farmer C."/>
            <person name="Delahaunty K."/>
            <person name="Markovic C."/>
            <person name="Hall O."/>
            <person name="Minx P."/>
            <person name="Tomlinson C."/>
            <person name="Mitreva M."/>
            <person name="Nelson J."/>
            <person name="Hou S."/>
            <person name="Wollam A."/>
            <person name="Pepin K.H."/>
            <person name="Johnson M."/>
            <person name="Bhonagiri V."/>
            <person name="Nash W.E."/>
            <person name="Warren W."/>
            <person name="Chinwalla A."/>
            <person name="Mardis E.R."/>
            <person name="Wilson R.K."/>
        </authorList>
    </citation>
    <scope>NUCLEOTIDE SEQUENCE [LARGE SCALE GENOMIC DNA]</scope>
    <source>
        <strain evidence="1">DSM 14469</strain>
    </source>
</reference>
<comment type="caution">
    <text evidence="1">The sequence shown here is derived from an EMBL/GenBank/DDBJ whole genome shotgun (WGS) entry which is preliminary data.</text>
</comment>
<evidence type="ECO:0000313" key="2">
    <source>
        <dbReference type="Proteomes" id="UP000005561"/>
    </source>
</evidence>
<organism evidence="1 2">
    <name type="scientific">Marvinbryantia formatexigens DSM 14469</name>
    <dbReference type="NCBI Taxonomy" id="478749"/>
    <lineage>
        <taxon>Bacteria</taxon>
        <taxon>Bacillati</taxon>
        <taxon>Bacillota</taxon>
        <taxon>Clostridia</taxon>
        <taxon>Lachnospirales</taxon>
        <taxon>Lachnospiraceae</taxon>
        <taxon>Marvinbryantia</taxon>
    </lineage>
</organism>
<sequence length="129" mass="15149">MGDIYMGAAENKSFVRNKIIVVLVCFLWCISGMPVIAVENVTYDEFFTAPIKQMRMEFDGDKRWWPMTITSNNIIIGIYSTKASMGYDEVDDKSLFSVLCFDFQICNHHSDEQNHYPEYHENKKRRILF</sequence>